<dbReference type="SUPFAM" id="SSF52540">
    <property type="entry name" value="P-loop containing nucleoside triphosphate hydrolases"/>
    <property type="match status" value="1"/>
</dbReference>
<gene>
    <name evidence="1" type="ORF">SAMN06265338_104200</name>
</gene>
<proteinExistence type="predicted"/>
<dbReference type="Pfam" id="PF05621">
    <property type="entry name" value="TniB"/>
    <property type="match status" value="1"/>
</dbReference>
<name>A0A212RH18_RHOAC</name>
<evidence type="ECO:0000313" key="2">
    <source>
        <dbReference type="Proteomes" id="UP000198418"/>
    </source>
</evidence>
<reference evidence="2" key="1">
    <citation type="submission" date="2017-06" db="EMBL/GenBank/DDBJ databases">
        <authorList>
            <person name="Varghese N."/>
            <person name="Submissions S."/>
        </authorList>
    </citation>
    <scope>NUCLEOTIDE SEQUENCE [LARGE SCALE GENOMIC DNA]</scope>
    <source>
        <strain evidence="2">DSM 137</strain>
    </source>
</reference>
<keyword evidence="2" id="KW-1185">Reference proteome</keyword>
<sequence>MDQNTPDPDRIRTIMRDLRMKYIKSPRDEKLQEIFQWLVGRGSLRQMPNQIANGARLAEGRAVAVSGYSGEGKTTAIGRIFANNPNLPDFGQPSCKVVCVTTPAPCTLKTLGRAILRALGYPLNADRKEHEIWEMVHARLAQMGTQIIFIDELQNVTSIAKKDEATRIRDTLKSLMNSPEHPVCLMFSGLPEIERFLTEDEQVARRTRFVKFETINESNAAVIKAIIKSYTNVAALAVTFGDKLAERLIHASNGRFGVIIEMTLEAIEIALEAGATELTREHFATAYVWRTGNAAPANPFVADNWRAINSRRVHLRDVFDGHEDQEAQATKKTSRRRR</sequence>
<dbReference type="Gene3D" id="3.40.50.300">
    <property type="entry name" value="P-loop containing nucleotide triphosphate hydrolases"/>
    <property type="match status" value="1"/>
</dbReference>
<dbReference type="AlphaFoldDB" id="A0A212RH18"/>
<evidence type="ECO:0000313" key="1">
    <source>
        <dbReference type="EMBL" id="SNB71706.1"/>
    </source>
</evidence>
<accession>A0A212RH18</accession>
<dbReference type="Proteomes" id="UP000198418">
    <property type="component" value="Unassembled WGS sequence"/>
</dbReference>
<dbReference type="OrthoDB" id="5288220at2"/>
<dbReference type="InterPro" id="IPR008868">
    <property type="entry name" value="TniB"/>
</dbReference>
<organism evidence="1 2">
    <name type="scientific">Rhodoblastus acidophilus</name>
    <name type="common">Rhodopseudomonas acidophila</name>
    <dbReference type="NCBI Taxonomy" id="1074"/>
    <lineage>
        <taxon>Bacteria</taxon>
        <taxon>Pseudomonadati</taxon>
        <taxon>Pseudomonadota</taxon>
        <taxon>Alphaproteobacteria</taxon>
        <taxon>Hyphomicrobiales</taxon>
        <taxon>Rhodoblastaceae</taxon>
        <taxon>Rhodoblastus</taxon>
    </lineage>
</organism>
<dbReference type="EMBL" id="FYDG01000004">
    <property type="protein sequence ID" value="SNB71706.1"/>
    <property type="molecule type" value="Genomic_DNA"/>
</dbReference>
<protein>
    <submittedName>
        <fullName evidence="1">TniB protein</fullName>
    </submittedName>
</protein>
<dbReference type="InterPro" id="IPR027417">
    <property type="entry name" value="P-loop_NTPase"/>
</dbReference>
<dbReference type="RefSeq" id="WP_158255160.1">
    <property type="nucleotide sequence ID" value="NZ_FYDG01000004.1"/>
</dbReference>